<feature type="region of interest" description="Disordered" evidence="1">
    <location>
        <begin position="1"/>
        <end position="53"/>
    </location>
</feature>
<proteinExistence type="predicted"/>
<evidence type="ECO:0000259" key="2">
    <source>
        <dbReference type="Pfam" id="PF13843"/>
    </source>
</evidence>
<accession>A0ABQ9HD47</accession>
<evidence type="ECO:0000313" key="3">
    <source>
        <dbReference type="EMBL" id="KAJ8882206.1"/>
    </source>
</evidence>
<gene>
    <name evidence="3" type="ORF">PR048_018694</name>
</gene>
<dbReference type="Pfam" id="PF13843">
    <property type="entry name" value="DDE_Tnp_1_7"/>
    <property type="match status" value="1"/>
</dbReference>
<dbReference type="PANTHER" id="PTHR47272">
    <property type="entry name" value="DDE_TNP_1_7 DOMAIN-CONTAINING PROTEIN"/>
    <property type="match status" value="1"/>
</dbReference>
<evidence type="ECO:0000313" key="4">
    <source>
        <dbReference type="Proteomes" id="UP001159363"/>
    </source>
</evidence>
<feature type="compositionally biased region" description="Low complexity" evidence="1">
    <location>
        <begin position="9"/>
        <end position="19"/>
    </location>
</feature>
<dbReference type="EMBL" id="JARBHB010000006">
    <property type="protein sequence ID" value="KAJ8882206.1"/>
    <property type="molecule type" value="Genomic_DNA"/>
</dbReference>
<feature type="domain" description="PiggyBac transposable element-derived protein" evidence="2">
    <location>
        <begin position="108"/>
        <end position="356"/>
    </location>
</feature>
<dbReference type="InterPro" id="IPR029526">
    <property type="entry name" value="PGBD"/>
</dbReference>
<comment type="caution">
    <text evidence="3">The sequence shown here is derived from an EMBL/GenBank/DDBJ whole genome shotgun (WGS) entry which is preliminary data.</text>
</comment>
<name>A0ABQ9HD47_9NEOP</name>
<sequence>MKINLIFPSESDSGFGFSDDSNEDPTFRPTSVVSSASSESHESETSTNETVSTTETSMYKCSTTFQQSIVSIKVVTIPRELVWNLEEPTWYTDTAEVSVRYIFMTLDSPFQFFNYLFGDEIFEKILAEFHLYAVQKDPKYPIYLMINNNDLKKFVGICIIMSVVHLPNTKMYGNPSLENSVIKDTMSCNKFENICTNLHFSNNKDAIPSGQPRHNRLHKIRPVINHLNEKFATVPMDDSLSLDQQLCATKYRHYLKQYMHMKPHKWSYSVFVLSRVTGFAYELELYSGLENGESQLLEGYTDLTVCANVVVRLGRFIPENKHHRLYSDNYFTTPGLMTFCEKRGIYCLGTVHQNRLLGVKVPS</sequence>
<dbReference type="Proteomes" id="UP001159363">
    <property type="component" value="Chromosome 5"/>
</dbReference>
<protein>
    <recommendedName>
        <fullName evidence="2">PiggyBac transposable element-derived protein domain-containing protein</fullName>
    </recommendedName>
</protein>
<reference evidence="3 4" key="1">
    <citation type="submission" date="2023-02" db="EMBL/GenBank/DDBJ databases">
        <title>LHISI_Scaffold_Assembly.</title>
        <authorList>
            <person name="Stuart O.P."/>
            <person name="Cleave R."/>
            <person name="Magrath M.J.L."/>
            <person name="Mikheyev A.S."/>
        </authorList>
    </citation>
    <scope>NUCLEOTIDE SEQUENCE [LARGE SCALE GENOMIC DNA]</scope>
    <source>
        <strain evidence="3">Daus_M_001</strain>
        <tissue evidence="3">Leg muscle</tissue>
    </source>
</reference>
<dbReference type="PANTHER" id="PTHR47272:SF1">
    <property type="entry name" value="PIGGYBAC TRANSPOSABLE ELEMENT-DERIVED PROTEIN 3-LIKE"/>
    <property type="match status" value="1"/>
</dbReference>
<keyword evidence="4" id="KW-1185">Reference proteome</keyword>
<organism evidence="3 4">
    <name type="scientific">Dryococelus australis</name>
    <dbReference type="NCBI Taxonomy" id="614101"/>
    <lineage>
        <taxon>Eukaryota</taxon>
        <taxon>Metazoa</taxon>
        <taxon>Ecdysozoa</taxon>
        <taxon>Arthropoda</taxon>
        <taxon>Hexapoda</taxon>
        <taxon>Insecta</taxon>
        <taxon>Pterygota</taxon>
        <taxon>Neoptera</taxon>
        <taxon>Polyneoptera</taxon>
        <taxon>Phasmatodea</taxon>
        <taxon>Verophasmatodea</taxon>
        <taxon>Anareolatae</taxon>
        <taxon>Phasmatidae</taxon>
        <taxon>Eurycanthinae</taxon>
        <taxon>Dryococelus</taxon>
    </lineage>
</organism>
<evidence type="ECO:0000256" key="1">
    <source>
        <dbReference type="SAM" id="MobiDB-lite"/>
    </source>
</evidence>